<dbReference type="InterPro" id="IPR049790">
    <property type="entry name" value="Rv3655c/TadE"/>
</dbReference>
<dbReference type="EMBL" id="CP014145">
    <property type="protein sequence ID" value="AMB59385.1"/>
    <property type="molecule type" value="Genomic_DNA"/>
</dbReference>
<evidence type="ECO:0000313" key="4">
    <source>
        <dbReference type="Proteomes" id="UP000058305"/>
    </source>
</evidence>
<protein>
    <recommendedName>
        <fullName evidence="2">TadE-like domain-containing protein</fullName>
    </recommendedName>
</protein>
<dbReference type="KEGG" id="mvd:AWU67_11535"/>
<evidence type="ECO:0000313" key="3">
    <source>
        <dbReference type="EMBL" id="AMB59385.1"/>
    </source>
</evidence>
<evidence type="ECO:0000256" key="1">
    <source>
        <dbReference type="SAM" id="Phobius"/>
    </source>
</evidence>
<keyword evidence="1" id="KW-0812">Transmembrane</keyword>
<evidence type="ECO:0000259" key="2">
    <source>
        <dbReference type="Pfam" id="PF07811"/>
    </source>
</evidence>
<keyword evidence="1" id="KW-0472">Membrane</keyword>
<reference evidence="3 4" key="1">
    <citation type="journal article" date="2016" name="J. Biotechnol.">
        <title>First complete genome sequence of a species in the genus Microterricola, an extremophilic cold active enzyme producing bacterial strain ERGS5:02 isolated from Sikkim Himalaya.</title>
        <authorList>
            <person name="Himanshu"/>
            <person name="Swarnkar M.K."/>
            <person name="Singh D."/>
            <person name="Kumar R."/>
        </authorList>
    </citation>
    <scope>NUCLEOTIDE SEQUENCE [LARGE SCALE GENOMIC DNA]</scope>
    <source>
        <strain evidence="3 4">ERGS5:02</strain>
    </source>
</reference>
<reference evidence="4" key="2">
    <citation type="submission" date="2016-01" db="EMBL/GenBank/DDBJ databases">
        <title>First complete genome sequence of a species in the genus Microterricola, an extremophilic cold active enzyme producing strain ERGS5:02 isolated from Sikkim Himalaya.</title>
        <authorList>
            <person name="Kumar R."/>
            <person name="Singh D."/>
            <person name="Swarnkar M.K."/>
        </authorList>
    </citation>
    <scope>NUCLEOTIDE SEQUENCE [LARGE SCALE GENOMIC DNA]</scope>
    <source>
        <strain evidence="4">ERGS5:02</strain>
    </source>
</reference>
<dbReference type="Pfam" id="PF07811">
    <property type="entry name" value="TadE"/>
    <property type="match status" value="1"/>
</dbReference>
<name>A0A109QYV4_9MICO</name>
<keyword evidence="4" id="KW-1185">Reference proteome</keyword>
<sequence length="123" mass="12287">MRSPWASQPGRRLAGSRGSVTAEFAVVMPALFLVLALCLGAVNLVGQQLRLSDAAADAARAAGRGDDAARVRALVARAVPGAALGLATRGEFVCADLSSQTAFGLGGFGVRMTASSCALAGGL</sequence>
<accession>A0A109QYV4</accession>
<dbReference type="AlphaFoldDB" id="A0A109QYV4"/>
<gene>
    <name evidence="3" type="ORF">AWU67_11535</name>
</gene>
<feature type="transmembrane region" description="Helical" evidence="1">
    <location>
        <begin position="20"/>
        <end position="42"/>
    </location>
</feature>
<keyword evidence="1" id="KW-1133">Transmembrane helix</keyword>
<dbReference type="RefSeq" id="WP_067229091.1">
    <property type="nucleotide sequence ID" value="NZ_CP014145.1"/>
</dbReference>
<dbReference type="InterPro" id="IPR012495">
    <property type="entry name" value="TadE-like_dom"/>
</dbReference>
<feature type="domain" description="TadE-like" evidence="2">
    <location>
        <begin position="18"/>
        <end position="60"/>
    </location>
</feature>
<organism evidence="3 4">
    <name type="scientific">Microterricola viridarii</name>
    <dbReference type="NCBI Taxonomy" id="412690"/>
    <lineage>
        <taxon>Bacteria</taxon>
        <taxon>Bacillati</taxon>
        <taxon>Actinomycetota</taxon>
        <taxon>Actinomycetes</taxon>
        <taxon>Micrococcales</taxon>
        <taxon>Microbacteriaceae</taxon>
        <taxon>Microterricola</taxon>
    </lineage>
</organism>
<dbReference type="NCBIfam" id="NF041390">
    <property type="entry name" value="TadE_Rv3655c"/>
    <property type="match status" value="1"/>
</dbReference>
<dbReference type="OrthoDB" id="5125815at2"/>
<dbReference type="Proteomes" id="UP000058305">
    <property type="component" value="Chromosome"/>
</dbReference>
<proteinExistence type="predicted"/>